<keyword evidence="3" id="KW-1185">Reference proteome</keyword>
<sequence>YFAAYAKGYLGALSHTTSVVRRYVWRHNSNAQLQFGANTSWILFFCVIQISVLWCLLLKNQTSQETRVHKFEATASFHTGLYLRCCDCDVRRHT</sequence>
<dbReference type="AlphaFoldDB" id="A0A653DC68"/>
<reference evidence="2 3" key="1">
    <citation type="submission" date="2019-01" db="EMBL/GenBank/DDBJ databases">
        <authorList>
            <person name="Sayadi A."/>
        </authorList>
    </citation>
    <scope>NUCLEOTIDE SEQUENCE [LARGE SCALE GENOMIC DNA]</scope>
</reference>
<organism evidence="2 3">
    <name type="scientific">Callosobruchus maculatus</name>
    <name type="common">Southern cowpea weevil</name>
    <name type="synonym">Pulse bruchid</name>
    <dbReference type="NCBI Taxonomy" id="64391"/>
    <lineage>
        <taxon>Eukaryota</taxon>
        <taxon>Metazoa</taxon>
        <taxon>Ecdysozoa</taxon>
        <taxon>Arthropoda</taxon>
        <taxon>Hexapoda</taxon>
        <taxon>Insecta</taxon>
        <taxon>Pterygota</taxon>
        <taxon>Neoptera</taxon>
        <taxon>Endopterygota</taxon>
        <taxon>Coleoptera</taxon>
        <taxon>Polyphaga</taxon>
        <taxon>Cucujiformia</taxon>
        <taxon>Chrysomeloidea</taxon>
        <taxon>Chrysomelidae</taxon>
        <taxon>Bruchinae</taxon>
        <taxon>Bruchini</taxon>
        <taxon>Callosobruchus</taxon>
    </lineage>
</organism>
<name>A0A653DC68_CALMS</name>
<protein>
    <submittedName>
        <fullName evidence="2">Uncharacterized protein</fullName>
    </submittedName>
</protein>
<accession>A0A653DC68</accession>
<evidence type="ECO:0000256" key="1">
    <source>
        <dbReference type="SAM" id="Phobius"/>
    </source>
</evidence>
<gene>
    <name evidence="2" type="ORF">CALMAC_LOCUS16071</name>
</gene>
<dbReference type="EMBL" id="CAACVG010011160">
    <property type="protein sequence ID" value="VEN57446.1"/>
    <property type="molecule type" value="Genomic_DNA"/>
</dbReference>
<proteinExistence type="predicted"/>
<keyword evidence="1" id="KW-1133">Transmembrane helix</keyword>
<dbReference type="Proteomes" id="UP000410492">
    <property type="component" value="Unassembled WGS sequence"/>
</dbReference>
<feature type="transmembrane region" description="Helical" evidence="1">
    <location>
        <begin position="39"/>
        <end position="58"/>
    </location>
</feature>
<evidence type="ECO:0000313" key="3">
    <source>
        <dbReference type="Proteomes" id="UP000410492"/>
    </source>
</evidence>
<keyword evidence="1" id="KW-0472">Membrane</keyword>
<keyword evidence="1" id="KW-0812">Transmembrane</keyword>
<feature type="non-terminal residue" evidence="2">
    <location>
        <position position="1"/>
    </location>
</feature>
<evidence type="ECO:0000313" key="2">
    <source>
        <dbReference type="EMBL" id="VEN57446.1"/>
    </source>
</evidence>